<dbReference type="AlphaFoldDB" id="A0A9N9AQC6"/>
<accession>A0A9N9AQC6</accession>
<proteinExistence type="predicted"/>
<comment type="caution">
    <text evidence="1">The sequence shown here is derived from an EMBL/GenBank/DDBJ whole genome shotgun (WGS) entry which is preliminary data.</text>
</comment>
<sequence length="57" mass="7062">RNHNEKHEQQQYLKLEDRVQEAYKNMNIELPNALWPWYVYLEHSSHITESRSSMEFL</sequence>
<evidence type="ECO:0000313" key="1">
    <source>
        <dbReference type="EMBL" id="CAG8539035.1"/>
    </source>
</evidence>
<gene>
    <name evidence="1" type="ORF">CPELLU_LOCUS4209</name>
</gene>
<dbReference type="Proteomes" id="UP000789759">
    <property type="component" value="Unassembled WGS sequence"/>
</dbReference>
<reference evidence="1" key="1">
    <citation type="submission" date="2021-06" db="EMBL/GenBank/DDBJ databases">
        <authorList>
            <person name="Kallberg Y."/>
            <person name="Tangrot J."/>
            <person name="Rosling A."/>
        </authorList>
    </citation>
    <scope>NUCLEOTIDE SEQUENCE</scope>
    <source>
        <strain evidence="1">FL966</strain>
    </source>
</reference>
<feature type="non-terminal residue" evidence="1">
    <location>
        <position position="57"/>
    </location>
</feature>
<evidence type="ECO:0000313" key="2">
    <source>
        <dbReference type="Proteomes" id="UP000789759"/>
    </source>
</evidence>
<name>A0A9N9AQC6_9GLOM</name>
<dbReference type="EMBL" id="CAJVQA010002179">
    <property type="protein sequence ID" value="CAG8539035.1"/>
    <property type="molecule type" value="Genomic_DNA"/>
</dbReference>
<protein>
    <submittedName>
        <fullName evidence="1">23226_t:CDS:1</fullName>
    </submittedName>
</protein>
<organism evidence="1 2">
    <name type="scientific">Cetraspora pellucida</name>
    <dbReference type="NCBI Taxonomy" id="1433469"/>
    <lineage>
        <taxon>Eukaryota</taxon>
        <taxon>Fungi</taxon>
        <taxon>Fungi incertae sedis</taxon>
        <taxon>Mucoromycota</taxon>
        <taxon>Glomeromycotina</taxon>
        <taxon>Glomeromycetes</taxon>
        <taxon>Diversisporales</taxon>
        <taxon>Gigasporaceae</taxon>
        <taxon>Cetraspora</taxon>
    </lineage>
</organism>
<keyword evidence="2" id="KW-1185">Reference proteome</keyword>